<dbReference type="Proteomes" id="UP000253741">
    <property type="component" value="Unassembled WGS sequence"/>
</dbReference>
<protein>
    <submittedName>
        <fullName evidence="1">Uncharacterized protein</fullName>
    </submittedName>
</protein>
<comment type="caution">
    <text evidence="1">The sequence shown here is derived from an EMBL/GenBank/DDBJ whole genome shotgun (WGS) entry which is preliminary data.</text>
</comment>
<organism evidence="1 2">
    <name type="scientific">Streptomyces corynorhini</name>
    <dbReference type="NCBI Taxonomy" id="2282652"/>
    <lineage>
        <taxon>Bacteria</taxon>
        <taxon>Bacillati</taxon>
        <taxon>Actinomycetota</taxon>
        <taxon>Actinomycetes</taxon>
        <taxon>Kitasatosporales</taxon>
        <taxon>Streptomycetaceae</taxon>
        <taxon>Streptomyces</taxon>
    </lineage>
</organism>
<evidence type="ECO:0000313" key="2">
    <source>
        <dbReference type="Proteomes" id="UP000253741"/>
    </source>
</evidence>
<dbReference type="EMBL" id="QQNA01000290">
    <property type="protein sequence ID" value="RDG34671.1"/>
    <property type="molecule type" value="Genomic_DNA"/>
</dbReference>
<accession>A0A370AZC3</accession>
<gene>
    <name evidence="1" type="ORF">DVH02_29360</name>
</gene>
<dbReference type="AlphaFoldDB" id="A0A370AZC3"/>
<name>A0A370AZC3_9ACTN</name>
<keyword evidence="2" id="KW-1185">Reference proteome</keyword>
<reference evidence="1 2" key="1">
    <citation type="submission" date="2018-07" db="EMBL/GenBank/DDBJ databases">
        <title>Streptomyces species from bats.</title>
        <authorList>
            <person name="Dunlap C."/>
        </authorList>
    </citation>
    <scope>NUCLEOTIDE SEQUENCE [LARGE SCALE GENOMIC DNA]</scope>
    <source>
        <strain evidence="1 2">AC230</strain>
    </source>
</reference>
<evidence type="ECO:0000313" key="1">
    <source>
        <dbReference type="EMBL" id="RDG34671.1"/>
    </source>
</evidence>
<proteinExistence type="predicted"/>
<sequence>MGPVGDRRPLPAVQAVTAVGRHPYQPLALTGHEQALEATRLAVAEVTADPHSTTQLRGSAGVYSVNIQYSADKGAVDAFAEHFGGTVSAAPAESEAGKTDVESIAIIGGIRVTAWTRIPTSSVEVDR</sequence>